<dbReference type="Pfam" id="PF02517">
    <property type="entry name" value="Rce1-like"/>
    <property type="match status" value="1"/>
</dbReference>
<evidence type="ECO:0000313" key="4">
    <source>
        <dbReference type="EMBL" id="MBP2057508.1"/>
    </source>
</evidence>
<keyword evidence="4" id="KW-0645">Protease</keyword>
<proteinExistence type="inferred from homology"/>
<dbReference type="GO" id="GO:0008233">
    <property type="term" value="F:peptidase activity"/>
    <property type="evidence" value="ECO:0007669"/>
    <property type="project" value="UniProtKB-KW"/>
</dbReference>
<feature type="transmembrane region" description="Helical" evidence="2">
    <location>
        <begin position="150"/>
        <end position="169"/>
    </location>
</feature>
<feature type="transmembrane region" description="Helical" evidence="2">
    <location>
        <begin position="181"/>
        <end position="207"/>
    </location>
</feature>
<feature type="transmembrane region" description="Helical" evidence="2">
    <location>
        <begin position="77"/>
        <end position="97"/>
    </location>
</feature>
<keyword evidence="2" id="KW-1133">Transmembrane helix</keyword>
<dbReference type="RefSeq" id="WP_209686256.1">
    <property type="nucleotide sequence ID" value="NZ_JAGGLU010000003.1"/>
</dbReference>
<evidence type="ECO:0000313" key="5">
    <source>
        <dbReference type="Proteomes" id="UP001519292"/>
    </source>
</evidence>
<feature type="domain" description="CAAX prenyl protease 2/Lysostaphin resistance protein A-like" evidence="3">
    <location>
        <begin position="112"/>
        <end position="213"/>
    </location>
</feature>
<evidence type="ECO:0000256" key="1">
    <source>
        <dbReference type="ARBA" id="ARBA00009067"/>
    </source>
</evidence>
<feature type="transmembrane region" description="Helical" evidence="2">
    <location>
        <begin position="109"/>
        <end position="130"/>
    </location>
</feature>
<gene>
    <name evidence="4" type="ORF">J2Z60_000679</name>
</gene>
<feature type="transmembrane region" description="Helical" evidence="2">
    <location>
        <begin position="20"/>
        <end position="41"/>
    </location>
</feature>
<evidence type="ECO:0000259" key="3">
    <source>
        <dbReference type="Pfam" id="PF02517"/>
    </source>
</evidence>
<dbReference type="EMBL" id="JAGGLU010000003">
    <property type="protein sequence ID" value="MBP2057508.1"/>
    <property type="molecule type" value="Genomic_DNA"/>
</dbReference>
<dbReference type="InterPro" id="IPR003675">
    <property type="entry name" value="Rce1/LyrA-like_dom"/>
</dbReference>
<dbReference type="Proteomes" id="UP001519292">
    <property type="component" value="Unassembled WGS sequence"/>
</dbReference>
<sequence length="256" mass="28935">MKNNKFTFFKYQYSLPKMFIISIILLLIYLFAGKVSLLKFIPQPWNRLLYMAITLVVAGFCAYFAKTSKVLEVRPKQGKLAILSTILVVILVLLYLGKVIGWVMIFNQGLTVTIICLATAIGAGFGEEFIFRNLLFNAFLGVFRNNKYSLALSSITISAIFGLMHLVNLTHQDWAATSQQVFYAFAIGLLFCVIHIWSNTMIVPALMHFLFDFSPVIKTATTVAVPWAGILIIFLPLLVVSLLWIVIYNRKVQAFE</sequence>
<keyword evidence="5" id="KW-1185">Reference proteome</keyword>
<organism evidence="4 5">
    <name type="scientific">Lactobacillus colini</name>
    <dbReference type="NCBI Taxonomy" id="1819254"/>
    <lineage>
        <taxon>Bacteria</taxon>
        <taxon>Bacillati</taxon>
        <taxon>Bacillota</taxon>
        <taxon>Bacilli</taxon>
        <taxon>Lactobacillales</taxon>
        <taxon>Lactobacillaceae</taxon>
        <taxon>Lactobacillus</taxon>
    </lineage>
</organism>
<dbReference type="GO" id="GO:0006508">
    <property type="term" value="P:proteolysis"/>
    <property type="evidence" value="ECO:0007669"/>
    <property type="project" value="UniProtKB-KW"/>
</dbReference>
<comment type="similarity">
    <text evidence="1">Belongs to the UPF0177 family.</text>
</comment>
<keyword evidence="2" id="KW-0472">Membrane</keyword>
<feature type="transmembrane region" description="Helical" evidence="2">
    <location>
        <begin position="48"/>
        <end position="65"/>
    </location>
</feature>
<keyword evidence="2" id="KW-0812">Transmembrane</keyword>
<keyword evidence="4" id="KW-0378">Hydrolase</keyword>
<protein>
    <submittedName>
        <fullName evidence="4">Membrane protease YdiL (CAAX protease family)</fullName>
    </submittedName>
</protein>
<comment type="caution">
    <text evidence="4">The sequence shown here is derived from an EMBL/GenBank/DDBJ whole genome shotgun (WGS) entry which is preliminary data.</text>
</comment>
<evidence type="ECO:0000256" key="2">
    <source>
        <dbReference type="SAM" id="Phobius"/>
    </source>
</evidence>
<accession>A0ABS4MD27</accession>
<reference evidence="4 5" key="1">
    <citation type="submission" date="2021-03" db="EMBL/GenBank/DDBJ databases">
        <title>Genomic Encyclopedia of Type Strains, Phase IV (KMG-IV): sequencing the most valuable type-strain genomes for metagenomic binning, comparative biology and taxonomic classification.</title>
        <authorList>
            <person name="Goeker M."/>
        </authorList>
    </citation>
    <scope>NUCLEOTIDE SEQUENCE [LARGE SCALE GENOMIC DNA]</scope>
    <source>
        <strain evidence="4 5">DSM 101872</strain>
    </source>
</reference>
<feature type="transmembrane region" description="Helical" evidence="2">
    <location>
        <begin position="227"/>
        <end position="248"/>
    </location>
</feature>
<name>A0ABS4MD27_9LACO</name>